<gene>
    <name evidence="2" type="ORF">Fcan01_02154</name>
</gene>
<sequence>MDFYTEEEIEKKRMAAVARKEDRERLQLCKELVNMIVAKSIKKGNQRKIEKWRLDGEMKQHQRIMTAKEDSELIELVEDLEMCSIAEEASQQRAAEAKTVELIRNMYPASILQNTFKLCGNMNDGVNVDTESRSDPEQFGNNNDASVLDELLCETNLPKAAESIQQVNQDMVMELDFCSDSVNRSTSGVVQNEVKFKKPTLPLSPEHCGIRKSSESQKLVVDPNDGLGMEHSFKCTAQLNGKELSMVIMTNTYIILYIGFRKIEPEVNPDVAFRQKEDEAVNDGLNQVQRRSSRRTANLPRKYC</sequence>
<feature type="region of interest" description="Disordered" evidence="1">
    <location>
        <begin position="284"/>
        <end position="304"/>
    </location>
</feature>
<reference evidence="2 3" key="1">
    <citation type="submission" date="2015-12" db="EMBL/GenBank/DDBJ databases">
        <title>The genome of Folsomia candida.</title>
        <authorList>
            <person name="Faddeeva A."/>
            <person name="Derks M.F."/>
            <person name="Anvar Y."/>
            <person name="Smit S."/>
            <person name="Van Straalen N."/>
            <person name="Roelofs D."/>
        </authorList>
    </citation>
    <scope>NUCLEOTIDE SEQUENCE [LARGE SCALE GENOMIC DNA]</scope>
    <source>
        <strain evidence="2 3">VU population</strain>
        <tissue evidence="2">Whole body</tissue>
    </source>
</reference>
<keyword evidence="3" id="KW-1185">Reference proteome</keyword>
<dbReference type="Proteomes" id="UP000198287">
    <property type="component" value="Unassembled WGS sequence"/>
</dbReference>
<dbReference type="AlphaFoldDB" id="A0A226F2X4"/>
<protein>
    <submittedName>
        <fullName evidence="2">Uncharacterized protein</fullName>
    </submittedName>
</protein>
<organism evidence="2 3">
    <name type="scientific">Folsomia candida</name>
    <name type="common">Springtail</name>
    <dbReference type="NCBI Taxonomy" id="158441"/>
    <lineage>
        <taxon>Eukaryota</taxon>
        <taxon>Metazoa</taxon>
        <taxon>Ecdysozoa</taxon>
        <taxon>Arthropoda</taxon>
        <taxon>Hexapoda</taxon>
        <taxon>Collembola</taxon>
        <taxon>Entomobryomorpha</taxon>
        <taxon>Isotomoidea</taxon>
        <taxon>Isotomidae</taxon>
        <taxon>Proisotominae</taxon>
        <taxon>Folsomia</taxon>
    </lineage>
</organism>
<evidence type="ECO:0000256" key="1">
    <source>
        <dbReference type="SAM" id="MobiDB-lite"/>
    </source>
</evidence>
<proteinExistence type="predicted"/>
<name>A0A226F2X4_FOLCA</name>
<comment type="caution">
    <text evidence="2">The sequence shown here is derived from an EMBL/GenBank/DDBJ whole genome shotgun (WGS) entry which is preliminary data.</text>
</comment>
<evidence type="ECO:0000313" key="2">
    <source>
        <dbReference type="EMBL" id="OXA63700.1"/>
    </source>
</evidence>
<accession>A0A226F2X4</accession>
<dbReference type="EMBL" id="LNIX01000001">
    <property type="protein sequence ID" value="OXA63700.1"/>
    <property type="molecule type" value="Genomic_DNA"/>
</dbReference>
<evidence type="ECO:0000313" key="3">
    <source>
        <dbReference type="Proteomes" id="UP000198287"/>
    </source>
</evidence>